<gene>
    <name evidence="1" type="ORF">CR513_60309</name>
</gene>
<comment type="caution">
    <text evidence="1">The sequence shown here is derived from an EMBL/GenBank/DDBJ whole genome shotgun (WGS) entry which is preliminary data.</text>
</comment>
<dbReference type="OrthoDB" id="1411639at2759"/>
<proteinExistence type="predicted"/>
<name>A0A371E618_MUCPR</name>
<reference evidence="1" key="1">
    <citation type="submission" date="2018-05" db="EMBL/GenBank/DDBJ databases">
        <title>Draft genome of Mucuna pruriens seed.</title>
        <authorList>
            <person name="Nnadi N.E."/>
            <person name="Vos R."/>
            <person name="Hasami M.H."/>
            <person name="Devisetty U.K."/>
            <person name="Aguiy J.C."/>
        </authorList>
    </citation>
    <scope>NUCLEOTIDE SEQUENCE [LARGE SCALE GENOMIC DNA]</scope>
    <source>
        <strain evidence="1">JCA_2017</strain>
    </source>
</reference>
<accession>A0A371E618</accession>
<keyword evidence="2" id="KW-1185">Reference proteome</keyword>
<sequence>MKEMMKTYGINYDETFVLIAKMNMSSMVTQKKSAWRFSYDYILIMKEQGMHTQKDIDMIWNICLSHDIHRIQERQGDYTLFIKYSLDGELTILLIYVNDMIVTGDDEIEMLIGEHSTTFDNDE</sequence>
<dbReference type="AlphaFoldDB" id="A0A371E618"/>
<protein>
    <recommendedName>
        <fullName evidence="3">Reverse transcriptase Ty1/copia-type domain-containing protein</fullName>
    </recommendedName>
</protein>
<evidence type="ECO:0008006" key="3">
    <source>
        <dbReference type="Google" id="ProtNLM"/>
    </source>
</evidence>
<feature type="non-terminal residue" evidence="1">
    <location>
        <position position="1"/>
    </location>
</feature>
<evidence type="ECO:0000313" key="2">
    <source>
        <dbReference type="Proteomes" id="UP000257109"/>
    </source>
</evidence>
<dbReference type="EMBL" id="QJKJ01016131">
    <property type="protein sequence ID" value="RDX61460.1"/>
    <property type="molecule type" value="Genomic_DNA"/>
</dbReference>
<dbReference type="Proteomes" id="UP000257109">
    <property type="component" value="Unassembled WGS sequence"/>
</dbReference>
<organism evidence="1 2">
    <name type="scientific">Mucuna pruriens</name>
    <name type="common">Velvet bean</name>
    <name type="synonym">Dolichos pruriens</name>
    <dbReference type="NCBI Taxonomy" id="157652"/>
    <lineage>
        <taxon>Eukaryota</taxon>
        <taxon>Viridiplantae</taxon>
        <taxon>Streptophyta</taxon>
        <taxon>Embryophyta</taxon>
        <taxon>Tracheophyta</taxon>
        <taxon>Spermatophyta</taxon>
        <taxon>Magnoliopsida</taxon>
        <taxon>eudicotyledons</taxon>
        <taxon>Gunneridae</taxon>
        <taxon>Pentapetalae</taxon>
        <taxon>rosids</taxon>
        <taxon>fabids</taxon>
        <taxon>Fabales</taxon>
        <taxon>Fabaceae</taxon>
        <taxon>Papilionoideae</taxon>
        <taxon>50 kb inversion clade</taxon>
        <taxon>NPAAA clade</taxon>
        <taxon>indigoferoid/millettioid clade</taxon>
        <taxon>Phaseoleae</taxon>
        <taxon>Mucuna</taxon>
    </lineage>
</organism>
<evidence type="ECO:0000313" key="1">
    <source>
        <dbReference type="EMBL" id="RDX61460.1"/>
    </source>
</evidence>